<dbReference type="InterPro" id="IPR038390">
    <property type="entry name" value="Metal_Tscrpt_repr_sf"/>
</dbReference>
<evidence type="ECO:0000256" key="5">
    <source>
        <dbReference type="ARBA" id="ARBA00039938"/>
    </source>
</evidence>
<dbReference type="GO" id="GO:0045892">
    <property type="term" value="P:negative regulation of DNA-templated transcription"/>
    <property type="evidence" value="ECO:0007669"/>
    <property type="project" value="UniProtKB-ARBA"/>
</dbReference>
<comment type="subcellular location">
    <subcellularLocation>
        <location evidence="1">Cytoplasm</location>
    </subcellularLocation>
</comment>
<accession>A0A0G0NED0</accession>
<dbReference type="PANTHER" id="PTHR33677:SF4">
    <property type="entry name" value="COPPER-SENSING TRANSCRIPTIONAL REPRESSOR CSOR"/>
    <property type="match status" value="1"/>
</dbReference>
<dbReference type="PANTHER" id="PTHR33677">
    <property type="entry name" value="TRANSCRIPTIONAL REPRESSOR FRMR-RELATED"/>
    <property type="match status" value="1"/>
</dbReference>
<dbReference type="AlphaFoldDB" id="A0A0G0NED0"/>
<dbReference type="Gene3D" id="1.20.58.1000">
    <property type="entry name" value="Metal-sensitive repressor, helix protomer"/>
    <property type="match status" value="1"/>
</dbReference>
<sequence length="92" mass="10319">MSKGIPRKSSVQDGAMHRYKIAKGHLEKVIKMMEDNVYCLDIVHQSIAVQAALKSADRVVLENHLQTCVADSIRSGNDRQAIKEIMKVLEKT</sequence>
<evidence type="ECO:0000313" key="8">
    <source>
        <dbReference type="Proteomes" id="UP000034246"/>
    </source>
</evidence>
<evidence type="ECO:0000256" key="3">
    <source>
        <dbReference type="ARBA" id="ARBA00022490"/>
    </source>
</evidence>
<keyword evidence="3" id="KW-0963">Cytoplasm</keyword>
<protein>
    <recommendedName>
        <fullName evidence="5">Copper-sensing transcriptional repressor CsoR</fullName>
    </recommendedName>
    <alternativeName>
        <fullName evidence="6">Copper-sensitive operon repressor</fullName>
    </alternativeName>
</protein>
<proteinExistence type="predicted"/>
<dbReference type="GO" id="GO:0003677">
    <property type="term" value="F:DNA binding"/>
    <property type="evidence" value="ECO:0007669"/>
    <property type="project" value="InterPro"/>
</dbReference>
<organism evidence="7 8">
    <name type="scientific">Candidatus Woesebacteria bacterium GW2011_GWA1_39_21</name>
    <dbReference type="NCBI Taxonomy" id="1618550"/>
    <lineage>
        <taxon>Bacteria</taxon>
        <taxon>Candidatus Woeseibacteriota</taxon>
    </lineage>
</organism>
<evidence type="ECO:0000256" key="6">
    <source>
        <dbReference type="ARBA" id="ARBA00041544"/>
    </source>
</evidence>
<keyword evidence="4" id="KW-0479">Metal-binding</keyword>
<dbReference type="STRING" id="1618550.UT39_C0011G0018"/>
<evidence type="ECO:0000313" key="7">
    <source>
        <dbReference type="EMBL" id="KKR11146.1"/>
    </source>
</evidence>
<reference evidence="7 8" key="1">
    <citation type="journal article" date="2015" name="Nature">
        <title>rRNA introns, odd ribosomes, and small enigmatic genomes across a large radiation of phyla.</title>
        <authorList>
            <person name="Brown C.T."/>
            <person name="Hug L.A."/>
            <person name="Thomas B.C."/>
            <person name="Sharon I."/>
            <person name="Castelle C.J."/>
            <person name="Singh A."/>
            <person name="Wilkins M.J."/>
            <person name="Williams K.H."/>
            <person name="Banfield J.F."/>
        </authorList>
    </citation>
    <scope>NUCLEOTIDE SEQUENCE [LARGE SCALE GENOMIC DNA]</scope>
</reference>
<dbReference type="Proteomes" id="UP000034246">
    <property type="component" value="Unassembled WGS sequence"/>
</dbReference>
<dbReference type="GO" id="GO:0046872">
    <property type="term" value="F:metal ion binding"/>
    <property type="evidence" value="ECO:0007669"/>
    <property type="project" value="UniProtKB-KW"/>
</dbReference>
<dbReference type="InterPro" id="IPR003735">
    <property type="entry name" value="Metal_Tscrpt_repr"/>
</dbReference>
<evidence type="ECO:0000256" key="2">
    <source>
        <dbReference type="ARBA" id="ARBA00011738"/>
    </source>
</evidence>
<comment type="subunit">
    <text evidence="2">Homodimer.</text>
</comment>
<name>A0A0G0NED0_9BACT</name>
<dbReference type="GO" id="GO:0005737">
    <property type="term" value="C:cytoplasm"/>
    <property type="evidence" value="ECO:0007669"/>
    <property type="project" value="UniProtKB-SubCell"/>
</dbReference>
<evidence type="ECO:0000256" key="4">
    <source>
        <dbReference type="ARBA" id="ARBA00022723"/>
    </source>
</evidence>
<evidence type="ECO:0000256" key="1">
    <source>
        <dbReference type="ARBA" id="ARBA00004496"/>
    </source>
</evidence>
<dbReference type="Pfam" id="PF02583">
    <property type="entry name" value="Trns_repr_metal"/>
    <property type="match status" value="1"/>
</dbReference>
<comment type="caution">
    <text evidence="7">The sequence shown here is derived from an EMBL/GenBank/DDBJ whole genome shotgun (WGS) entry which is preliminary data.</text>
</comment>
<gene>
    <name evidence="7" type="ORF">UT39_C0011G0018</name>
</gene>
<dbReference type="EMBL" id="LBWP01000011">
    <property type="protein sequence ID" value="KKR11146.1"/>
    <property type="molecule type" value="Genomic_DNA"/>
</dbReference>